<evidence type="ECO:0000313" key="1">
    <source>
        <dbReference type="EMBL" id="KAJ5350806.1"/>
    </source>
</evidence>
<accession>A0A9W9QZA2</accession>
<proteinExistence type="predicted"/>
<dbReference type="Proteomes" id="UP001148299">
    <property type="component" value="Unassembled WGS sequence"/>
</dbReference>
<reference evidence="1" key="1">
    <citation type="submission" date="2022-12" db="EMBL/GenBank/DDBJ databases">
        <authorList>
            <person name="Petersen C."/>
        </authorList>
    </citation>
    <scope>NUCLEOTIDE SEQUENCE</scope>
    <source>
        <strain evidence="1">IBT 35675</strain>
    </source>
</reference>
<dbReference type="AlphaFoldDB" id="A0A9W9QZA2"/>
<protein>
    <submittedName>
        <fullName evidence="1">Uncharacterized protein</fullName>
    </submittedName>
</protein>
<evidence type="ECO:0000313" key="2">
    <source>
        <dbReference type="Proteomes" id="UP001148299"/>
    </source>
</evidence>
<organism evidence="1 2">
    <name type="scientific">Penicillium brevicompactum</name>
    <dbReference type="NCBI Taxonomy" id="5074"/>
    <lineage>
        <taxon>Eukaryota</taxon>
        <taxon>Fungi</taxon>
        <taxon>Dikarya</taxon>
        <taxon>Ascomycota</taxon>
        <taxon>Pezizomycotina</taxon>
        <taxon>Eurotiomycetes</taxon>
        <taxon>Eurotiomycetidae</taxon>
        <taxon>Eurotiales</taxon>
        <taxon>Aspergillaceae</taxon>
        <taxon>Penicillium</taxon>
    </lineage>
</organism>
<name>A0A9W9QZA2_PENBR</name>
<keyword evidence="2" id="KW-1185">Reference proteome</keyword>
<dbReference type="EMBL" id="JAPZBR010000006">
    <property type="protein sequence ID" value="KAJ5350806.1"/>
    <property type="molecule type" value="Genomic_DNA"/>
</dbReference>
<gene>
    <name evidence="1" type="ORF">N7541_008533</name>
</gene>
<reference evidence="1" key="2">
    <citation type="journal article" date="2023" name="IMA Fungus">
        <title>Comparative genomic study of the Penicillium genus elucidates a diverse pangenome and 15 lateral gene transfer events.</title>
        <authorList>
            <person name="Petersen C."/>
            <person name="Sorensen T."/>
            <person name="Nielsen M.R."/>
            <person name="Sondergaard T.E."/>
            <person name="Sorensen J.L."/>
            <person name="Fitzpatrick D.A."/>
            <person name="Frisvad J.C."/>
            <person name="Nielsen K.L."/>
        </authorList>
    </citation>
    <scope>NUCLEOTIDE SEQUENCE</scope>
    <source>
        <strain evidence="1">IBT 35675</strain>
    </source>
</reference>
<comment type="caution">
    <text evidence="1">The sequence shown here is derived from an EMBL/GenBank/DDBJ whole genome shotgun (WGS) entry which is preliminary data.</text>
</comment>
<sequence length="152" mass="17869">MPRPHPNNHSHPIDYDRLQIYLAICKPNYHGWDYRMIILVHPFDMQCTYLHCSGGPGDREFFIEEDMRFDDRTIAEHKYIATILASSLPTVIHEARKLPLQSCQPWACYLIFRLEQKGFVKSGTFDHYMYEYRHLMTENLGAGDDFPLGISM</sequence>